<gene>
    <name evidence="1" type="ORF">GCM10009332_30700</name>
</gene>
<dbReference type="RefSeq" id="WP_188922723.1">
    <property type="nucleotide sequence ID" value="NZ_BMPZ01000012.1"/>
</dbReference>
<dbReference type="AlphaFoldDB" id="A0A917JYB5"/>
<evidence type="ECO:0000313" key="2">
    <source>
        <dbReference type="Proteomes" id="UP000613743"/>
    </source>
</evidence>
<proteinExistence type="predicted"/>
<comment type="caution">
    <text evidence="1">The sequence shown here is derived from an EMBL/GenBank/DDBJ whole genome shotgun (WGS) entry which is preliminary data.</text>
</comment>
<dbReference type="EMBL" id="BMPZ01000012">
    <property type="protein sequence ID" value="GGI91250.1"/>
    <property type="molecule type" value="Genomic_DNA"/>
</dbReference>
<protein>
    <submittedName>
        <fullName evidence="1">Uncharacterized protein</fullName>
    </submittedName>
</protein>
<sequence length="116" mass="13051">MKGWIILGIAVGTVYYFATETDKLDKPIAQAESVLKTVERKVESMTGTTIIKVDKRVENLKAELASRLSTKEITALDELLTDTHSIEDFKEDFCENIEASTGLFTKENLRYICDSL</sequence>
<organism evidence="1 2">
    <name type="scientific">Shewanella gelidii</name>
    <dbReference type="NCBI Taxonomy" id="1642821"/>
    <lineage>
        <taxon>Bacteria</taxon>
        <taxon>Pseudomonadati</taxon>
        <taxon>Pseudomonadota</taxon>
        <taxon>Gammaproteobacteria</taxon>
        <taxon>Alteromonadales</taxon>
        <taxon>Shewanellaceae</taxon>
        <taxon>Shewanella</taxon>
    </lineage>
</organism>
<reference evidence="1" key="1">
    <citation type="journal article" date="2014" name="Int. J. Syst. Evol. Microbiol.">
        <title>Complete genome sequence of Corynebacterium casei LMG S-19264T (=DSM 44701T), isolated from a smear-ripened cheese.</title>
        <authorList>
            <consortium name="US DOE Joint Genome Institute (JGI-PGF)"/>
            <person name="Walter F."/>
            <person name="Albersmeier A."/>
            <person name="Kalinowski J."/>
            <person name="Ruckert C."/>
        </authorList>
    </citation>
    <scope>NUCLEOTIDE SEQUENCE</scope>
    <source>
        <strain evidence="1">JCM 30804</strain>
    </source>
</reference>
<reference evidence="1" key="2">
    <citation type="submission" date="2020-09" db="EMBL/GenBank/DDBJ databases">
        <authorList>
            <person name="Sun Q."/>
            <person name="Ohkuma M."/>
        </authorList>
    </citation>
    <scope>NUCLEOTIDE SEQUENCE</scope>
    <source>
        <strain evidence="1">JCM 30804</strain>
    </source>
</reference>
<accession>A0A917JYB5</accession>
<dbReference type="Proteomes" id="UP000613743">
    <property type="component" value="Unassembled WGS sequence"/>
</dbReference>
<name>A0A917JYB5_9GAMM</name>
<evidence type="ECO:0000313" key="1">
    <source>
        <dbReference type="EMBL" id="GGI91250.1"/>
    </source>
</evidence>
<keyword evidence="2" id="KW-1185">Reference proteome</keyword>